<sequence>MTRGQRLKKGLTETYPILVWMKTAGEGLRKVFCLLIRLNGKGQCLTEGQGRGKQQRLRVFLFQNGSPSLGKRARSGVSRLSPDSSPAISVLPSWILTGLSMSGPLPESHDFFHDAAIHDNLHLMLLGQPIAFGAPDAFLDPDSPDSAIGRFPDHARNVRRLPENDDHIRCFWKGLQRGMAFDVSYRFENRIDGKHRVSMILQIA</sequence>
<gene>
    <name evidence="1" type="ORF">BOX24_06100</name>
</gene>
<proteinExistence type="predicted"/>
<organism evidence="1 2">
    <name type="scientific">Leptospirillum ferriphilum</name>
    <dbReference type="NCBI Taxonomy" id="178606"/>
    <lineage>
        <taxon>Bacteria</taxon>
        <taxon>Pseudomonadati</taxon>
        <taxon>Nitrospirota</taxon>
        <taxon>Nitrospiria</taxon>
        <taxon>Nitrospirales</taxon>
        <taxon>Nitrospiraceae</taxon>
        <taxon>Leptospirillum</taxon>
    </lineage>
</organism>
<dbReference type="EMBL" id="MPOJ01000010">
    <property type="protein sequence ID" value="OOH72949.1"/>
    <property type="molecule type" value="Genomic_DNA"/>
</dbReference>
<accession>A0A1V3SVU8</accession>
<comment type="caution">
    <text evidence="1">The sequence shown here is derived from an EMBL/GenBank/DDBJ whole genome shotgun (WGS) entry which is preliminary data.</text>
</comment>
<dbReference type="Proteomes" id="UP000188586">
    <property type="component" value="Unassembled WGS sequence"/>
</dbReference>
<evidence type="ECO:0000313" key="2">
    <source>
        <dbReference type="Proteomes" id="UP000188586"/>
    </source>
</evidence>
<dbReference type="AlphaFoldDB" id="A0A1V3SVU8"/>
<evidence type="ECO:0000313" key="1">
    <source>
        <dbReference type="EMBL" id="OOH72949.1"/>
    </source>
</evidence>
<protein>
    <submittedName>
        <fullName evidence="1">Uncharacterized protein</fullName>
    </submittedName>
</protein>
<reference evidence="1 2" key="1">
    <citation type="submission" date="2016-11" db="EMBL/GenBank/DDBJ databases">
        <title>Comparative genomics of co-occurring bacteria in distinct bioleaching systems unravels niche-specific adaptation.</title>
        <authorList>
            <person name="Zhang X."/>
            <person name="Liu X."/>
            <person name="Yin H."/>
        </authorList>
    </citation>
    <scope>NUCLEOTIDE SEQUENCE [LARGE SCALE GENOMIC DNA]</scope>
    <source>
        <strain evidence="1 2">DX</strain>
    </source>
</reference>
<name>A0A1V3SVU8_9BACT</name>